<dbReference type="EMBL" id="LDOT01000041">
    <property type="protein sequence ID" value="KLV02928.1"/>
    <property type="molecule type" value="Genomic_DNA"/>
</dbReference>
<evidence type="ECO:0000313" key="3">
    <source>
        <dbReference type="Proteomes" id="UP000036097"/>
    </source>
</evidence>
<evidence type="ECO:0000313" key="2">
    <source>
        <dbReference type="EMBL" id="KLV02928.1"/>
    </source>
</evidence>
<organism evidence="2 3">
    <name type="scientific">Photobacterium aquae</name>
    <dbReference type="NCBI Taxonomy" id="1195763"/>
    <lineage>
        <taxon>Bacteria</taxon>
        <taxon>Pseudomonadati</taxon>
        <taxon>Pseudomonadota</taxon>
        <taxon>Gammaproteobacteria</taxon>
        <taxon>Vibrionales</taxon>
        <taxon>Vibrionaceae</taxon>
        <taxon>Photobacterium</taxon>
    </lineage>
</organism>
<comment type="caution">
    <text evidence="2">The sequence shown here is derived from an EMBL/GenBank/DDBJ whole genome shotgun (WGS) entry which is preliminary data.</text>
</comment>
<dbReference type="AlphaFoldDB" id="A0A0J1GT75"/>
<dbReference type="Proteomes" id="UP000036097">
    <property type="component" value="Unassembled WGS sequence"/>
</dbReference>
<dbReference type="PATRIC" id="fig|1195763.3.peg.4496"/>
<gene>
    <name evidence="2" type="ORF">ABT56_20960</name>
</gene>
<name>A0A0J1GT75_9GAMM</name>
<sequence>MMTDTHYSMTDILNLATAVKELAAFQNSVVWSDEPFTANFLFEYSQVLQDKAQQLEDMIQEIELKVVIKQRSIEGSLTQTP</sequence>
<reference evidence="2 3" key="1">
    <citation type="submission" date="2015-05" db="EMBL/GenBank/DDBJ databases">
        <title>Photobacterium galathea sp. nov.</title>
        <authorList>
            <person name="Machado H."/>
            <person name="Gram L."/>
        </authorList>
    </citation>
    <scope>NUCLEOTIDE SEQUENCE [LARGE SCALE GENOMIC DNA]</scope>
    <source>
        <strain evidence="2 3">CGMCC 1.12159</strain>
    </source>
</reference>
<feature type="coiled-coil region" evidence="1">
    <location>
        <begin position="45"/>
        <end position="72"/>
    </location>
</feature>
<keyword evidence="3" id="KW-1185">Reference proteome</keyword>
<dbReference type="RefSeq" id="WP_205626108.1">
    <property type="nucleotide sequence ID" value="NZ_LDOT01000041.1"/>
</dbReference>
<keyword evidence="1" id="KW-0175">Coiled coil</keyword>
<proteinExistence type="predicted"/>
<accession>A0A0J1GT75</accession>
<dbReference type="STRING" id="1195763.ABT56_20960"/>
<evidence type="ECO:0000256" key="1">
    <source>
        <dbReference type="SAM" id="Coils"/>
    </source>
</evidence>
<protein>
    <submittedName>
        <fullName evidence="2">Uncharacterized protein</fullName>
    </submittedName>
</protein>